<dbReference type="OrthoDB" id="2786532at2"/>
<keyword evidence="3" id="KW-1185">Reference proteome</keyword>
<evidence type="ECO:0000256" key="1">
    <source>
        <dbReference type="SAM" id="Phobius"/>
    </source>
</evidence>
<reference evidence="2 3" key="1">
    <citation type="journal article" date="2015" name="J. Biotechnol.">
        <title>Complete genome sequence of Paenibacillus beijingensis 7188(T) (=DSM 24997(T)), a novel rhizobacterium from jujube garden soil.</title>
        <authorList>
            <person name="Kwak Y."/>
            <person name="Shin J.H."/>
        </authorList>
    </citation>
    <scope>NUCLEOTIDE SEQUENCE [LARGE SCALE GENOMIC DNA]</scope>
    <source>
        <strain evidence="2 3">DSM 24997</strain>
    </source>
</reference>
<keyword evidence="1" id="KW-1133">Transmembrane helix</keyword>
<gene>
    <name evidence="2" type="ORF">VN24_02320</name>
</gene>
<accession>A0A0D5NFK0</accession>
<dbReference type="PATRIC" id="fig|1126833.4.peg.510"/>
<proteinExistence type="predicted"/>
<feature type="transmembrane region" description="Helical" evidence="1">
    <location>
        <begin position="258"/>
        <end position="277"/>
    </location>
</feature>
<dbReference type="RefSeq" id="WP_045669113.1">
    <property type="nucleotide sequence ID" value="NZ_CP011058.1"/>
</dbReference>
<dbReference type="STRING" id="1126833.VN24_02320"/>
<dbReference type="Proteomes" id="UP000032633">
    <property type="component" value="Chromosome"/>
</dbReference>
<keyword evidence="1" id="KW-0812">Transmembrane</keyword>
<name>A0A0D5NFK0_9BACL</name>
<protein>
    <submittedName>
        <fullName evidence="2">Uncharacterized protein</fullName>
    </submittedName>
</protein>
<evidence type="ECO:0000313" key="3">
    <source>
        <dbReference type="Proteomes" id="UP000032633"/>
    </source>
</evidence>
<feature type="transmembrane region" description="Helical" evidence="1">
    <location>
        <begin position="167"/>
        <end position="187"/>
    </location>
</feature>
<evidence type="ECO:0000313" key="2">
    <source>
        <dbReference type="EMBL" id="AJY73678.1"/>
    </source>
</evidence>
<organism evidence="2 3">
    <name type="scientific">Paenibacillus beijingensis</name>
    <dbReference type="NCBI Taxonomy" id="1126833"/>
    <lineage>
        <taxon>Bacteria</taxon>
        <taxon>Bacillati</taxon>
        <taxon>Bacillota</taxon>
        <taxon>Bacilli</taxon>
        <taxon>Bacillales</taxon>
        <taxon>Paenibacillaceae</taxon>
        <taxon>Paenibacillus</taxon>
    </lineage>
</organism>
<feature type="transmembrane region" description="Helical" evidence="1">
    <location>
        <begin position="21"/>
        <end position="39"/>
    </location>
</feature>
<keyword evidence="1" id="KW-0472">Membrane</keyword>
<feature type="transmembrane region" description="Helical" evidence="1">
    <location>
        <begin position="227"/>
        <end position="246"/>
    </location>
</feature>
<reference evidence="3" key="2">
    <citation type="submission" date="2015-03" db="EMBL/GenBank/DDBJ databases">
        <title>Genome sequence of Paenibacillus beijingensis strain DSM 24997T.</title>
        <authorList>
            <person name="Kwak Y."/>
            <person name="Shin J.-H."/>
        </authorList>
    </citation>
    <scope>NUCLEOTIDE SEQUENCE [LARGE SCALE GENOMIC DNA]</scope>
    <source>
        <strain evidence="3">DSM 24997</strain>
    </source>
</reference>
<feature type="transmembrane region" description="Helical" evidence="1">
    <location>
        <begin position="142"/>
        <end position="162"/>
    </location>
</feature>
<feature type="transmembrane region" description="Helical" evidence="1">
    <location>
        <begin position="59"/>
        <end position="76"/>
    </location>
</feature>
<dbReference type="KEGG" id="pbj:VN24_02320"/>
<dbReference type="AlphaFoldDB" id="A0A0D5NFK0"/>
<sequence length="755" mass="84284">MIVRFLHQTSMELLLLLKLRWPLLLPAAAGVWMLIHTQSPTATASQDVNLYAFSEHSNILVISTVVPVLLGVLMLRRDLLHPSYEWMLRLPVSGAGWIAAKWTAGFLYMSLFTLAVHLGYAVSALRMHLPLSSLLHEAVRFSLIYEQSYGISLALGMFLGVLLPLRFALPVAFCGWMFGSIFLQLYVVRTFRLTELKAFYLHPLIDSQLLENEIWSPVLTLPDQADIALFNAAFGLFLLCASWALLGKYRPSLHRGRTSVIALAALALSGAAFIPYANLVQSRTNHQLELAAVSPGEEELEPNHSYSFRLYSIRIEAARLPDNSLQARAVLTVPTESGQLLPADPGRTHVRAHVDGYATFLLYPTLTVDSLQVNGMEAQWQRDGDKLSIPLQQLDAGSDKQTVIVTYHGPIDEWTRGYNNESYLTFIRQGGAYLPANIGWYPLPGGDSLLYKPGGEASIVSERQDMNRFTSADFDVTLTGFQSKMFATLPSAADDKPVKRHFSAAGVSGVSLYGGAFERVTVPGEPVSIVTTPGNREESRRFLERLHERRQYFEGMTGERLSSLRQIIYFPMNLVESPGINRQQYTIGDTFIVPESQHGNLDFYLLDTVTNMLLFGDAGKAINAPAPAQHAPDPSLVSEIRWAFGFMYNEYLQSSAIDNVPVLSDPSLNDNADSYREAIRQMIDAAVMRGDGPKVWKVLNRFRTQGLRLPVPINAAGMRETPAYDFPVITPEEWLREWHRYMPEDGMPRIGSDPN</sequence>
<dbReference type="HOGENOM" id="CLU_378015_0_0_9"/>
<dbReference type="EMBL" id="CP011058">
    <property type="protein sequence ID" value="AJY73678.1"/>
    <property type="molecule type" value="Genomic_DNA"/>
</dbReference>
<feature type="transmembrane region" description="Helical" evidence="1">
    <location>
        <begin position="97"/>
        <end position="122"/>
    </location>
</feature>